<dbReference type="GO" id="GO:0005886">
    <property type="term" value="C:plasma membrane"/>
    <property type="evidence" value="ECO:0007669"/>
    <property type="project" value="InterPro"/>
</dbReference>
<proteinExistence type="predicted"/>
<dbReference type="InterPro" id="IPR010664">
    <property type="entry name" value="LipoPS_assembly_LptC-rel"/>
</dbReference>
<dbReference type="EMBL" id="MCRJ01000094">
    <property type="protein sequence ID" value="ODN69374.1"/>
    <property type="molecule type" value="Genomic_DNA"/>
</dbReference>
<feature type="transmembrane region" description="Helical" evidence="2">
    <location>
        <begin position="30"/>
        <end position="54"/>
    </location>
</feature>
<dbReference type="InterPro" id="IPR026265">
    <property type="entry name" value="LptC"/>
</dbReference>
<keyword evidence="2" id="KW-1133">Transmembrane helix</keyword>
<name>A0A1E3GZB6_9HYPH</name>
<dbReference type="Gene3D" id="2.60.450.10">
    <property type="entry name" value="Lipopolysaccharide (LPS) transport protein A like domain"/>
    <property type="match status" value="1"/>
</dbReference>
<dbReference type="GO" id="GO:0015221">
    <property type="term" value="F:lipopolysaccharide transmembrane transporter activity"/>
    <property type="evidence" value="ECO:0007669"/>
    <property type="project" value="InterPro"/>
</dbReference>
<evidence type="ECO:0000313" key="3">
    <source>
        <dbReference type="EMBL" id="ODN69374.1"/>
    </source>
</evidence>
<keyword evidence="2" id="KW-0812">Transmembrane</keyword>
<dbReference type="Pfam" id="PF06835">
    <property type="entry name" value="LptC"/>
    <property type="match status" value="1"/>
</dbReference>
<keyword evidence="2" id="KW-0472">Membrane</keyword>
<accession>A0A1E3GZB6</accession>
<sequence>MTAQAALNPARVADFERALRNSRRVRRLRLLLPALSLVVALGVIGAGAVARIGFGLGIDGLSLTAEGLQMDAPRLSGSDGRGRTYTVTATNAVQDFNDPKVIRLFGIAAEIRQADGSWAKFDADSGIYDSGREKLRLDKNIRIRTNDGNAADLSEAAIDLKTGQVDSDAPVAFSSALGSVEAQGMKVDQKRGSVTFTDGVRMTVDPKAVDRQSDGDATLPVPDTGEAGADGTQN</sequence>
<dbReference type="AlphaFoldDB" id="A0A1E3GZB6"/>
<comment type="caution">
    <text evidence="3">The sequence shown here is derived from an EMBL/GenBank/DDBJ whole genome shotgun (WGS) entry which is preliminary data.</text>
</comment>
<evidence type="ECO:0000256" key="1">
    <source>
        <dbReference type="SAM" id="MobiDB-lite"/>
    </source>
</evidence>
<reference evidence="3 4" key="1">
    <citation type="submission" date="2016-07" db="EMBL/GenBank/DDBJ databases">
        <title>Draft Genome Sequence of Methylobrevis pamukkalensis PK2.</title>
        <authorList>
            <person name="Vasilenko O.V."/>
            <person name="Doronina N.V."/>
            <person name="Shmareva M.N."/>
            <person name="Tarlachkov S.V."/>
            <person name="Mustakhimov I."/>
            <person name="Trotsenko Y.A."/>
        </authorList>
    </citation>
    <scope>NUCLEOTIDE SEQUENCE [LARGE SCALE GENOMIC DNA]</scope>
    <source>
        <strain evidence="3 4">PK2</strain>
    </source>
</reference>
<protein>
    <submittedName>
        <fullName evidence="3">Lipopolysaccharide-assembly, LptC-related protein</fullName>
    </submittedName>
</protein>
<dbReference type="Proteomes" id="UP000094622">
    <property type="component" value="Unassembled WGS sequence"/>
</dbReference>
<feature type="region of interest" description="Disordered" evidence="1">
    <location>
        <begin position="205"/>
        <end position="234"/>
    </location>
</feature>
<evidence type="ECO:0000313" key="4">
    <source>
        <dbReference type="Proteomes" id="UP000094622"/>
    </source>
</evidence>
<evidence type="ECO:0000256" key="2">
    <source>
        <dbReference type="SAM" id="Phobius"/>
    </source>
</evidence>
<organism evidence="3 4">
    <name type="scientific">Methylobrevis pamukkalensis</name>
    <dbReference type="NCBI Taxonomy" id="1439726"/>
    <lineage>
        <taxon>Bacteria</taxon>
        <taxon>Pseudomonadati</taxon>
        <taxon>Pseudomonadota</taxon>
        <taxon>Alphaproteobacteria</taxon>
        <taxon>Hyphomicrobiales</taxon>
        <taxon>Pleomorphomonadaceae</taxon>
        <taxon>Methylobrevis</taxon>
    </lineage>
</organism>
<dbReference type="NCBIfam" id="TIGR04409">
    <property type="entry name" value="LptC_YrbK"/>
    <property type="match status" value="1"/>
</dbReference>
<gene>
    <name evidence="3" type="ORF">A6302_03325</name>
</gene>
<dbReference type="RefSeq" id="WP_069307701.1">
    <property type="nucleotide sequence ID" value="NZ_MCRJ01000094.1"/>
</dbReference>
<keyword evidence="4" id="KW-1185">Reference proteome</keyword>
<dbReference type="OrthoDB" id="7873824at2"/>